<evidence type="ECO:0000313" key="1">
    <source>
        <dbReference type="EMBL" id="OGH61892.1"/>
    </source>
</evidence>
<dbReference type="EMBL" id="MFPV01000031">
    <property type="protein sequence ID" value="OGH61892.1"/>
    <property type="molecule type" value="Genomic_DNA"/>
</dbReference>
<accession>A0A1F6LR70</accession>
<dbReference type="Proteomes" id="UP000176329">
    <property type="component" value="Unassembled WGS sequence"/>
</dbReference>
<name>A0A1F6LR70_9BACT</name>
<comment type="caution">
    <text evidence="1">The sequence shown here is derived from an EMBL/GenBank/DDBJ whole genome shotgun (WGS) entry which is preliminary data.</text>
</comment>
<evidence type="ECO:0000313" key="2">
    <source>
        <dbReference type="Proteomes" id="UP000176329"/>
    </source>
</evidence>
<reference evidence="1 2" key="1">
    <citation type="journal article" date="2016" name="Nat. Commun.">
        <title>Thousands of microbial genomes shed light on interconnected biogeochemical processes in an aquifer system.</title>
        <authorList>
            <person name="Anantharaman K."/>
            <person name="Brown C.T."/>
            <person name="Hug L.A."/>
            <person name="Sharon I."/>
            <person name="Castelle C.J."/>
            <person name="Probst A.J."/>
            <person name="Thomas B.C."/>
            <person name="Singh A."/>
            <person name="Wilkins M.J."/>
            <person name="Karaoz U."/>
            <person name="Brodie E.L."/>
            <person name="Williams K.H."/>
            <person name="Hubbard S.S."/>
            <person name="Banfield J.F."/>
        </authorList>
    </citation>
    <scope>NUCLEOTIDE SEQUENCE [LARGE SCALE GENOMIC DNA]</scope>
</reference>
<protein>
    <submittedName>
        <fullName evidence="1">Uncharacterized protein</fullName>
    </submittedName>
</protein>
<sequence>MPTIVTHLNPHLDEVVCIWMVRRFLPRWNRCTVKYVATNPHGGSVKATDRDSTIMYIGVGRGKFDEHKGNLDESATTLVYTFLVGEKKIKLATIERAALAELVAFVNDDDHGKHITQLHSEFSFSTANAFMPRTGMKSAAILTAGAAYLDGVFECLLEKHLLERDWKKMQLVKTRVGRAVAVQTEASAKTVLRRASREGIQIAIVLNPKNKFRSIRAVPESPADFSDAFQRAHALEPHAEWYLHHSKKMLICGSDVAANVTLSKMSLAALIQLVAV</sequence>
<dbReference type="AlphaFoldDB" id="A0A1F6LR70"/>
<gene>
    <name evidence="1" type="ORF">A2848_02140</name>
</gene>
<proteinExistence type="predicted"/>
<organism evidence="1 2">
    <name type="scientific">Candidatus Magasanikbacteria bacterium RIFCSPHIGHO2_01_FULL_50_8</name>
    <dbReference type="NCBI Taxonomy" id="1798674"/>
    <lineage>
        <taxon>Bacteria</taxon>
        <taxon>Candidatus Magasanikiibacteriota</taxon>
    </lineage>
</organism>